<evidence type="ECO:0000256" key="1">
    <source>
        <dbReference type="SAM" id="MobiDB-lite"/>
    </source>
</evidence>
<reference evidence="2 3" key="1">
    <citation type="submission" date="2019-06" db="EMBL/GenBank/DDBJ databases">
        <authorList>
            <person name="Broberg M."/>
        </authorList>
    </citation>
    <scope>NUCLEOTIDE SEQUENCE [LARGE SCALE GENOMIC DNA]</scope>
</reference>
<evidence type="ECO:0008006" key="4">
    <source>
        <dbReference type="Google" id="ProtNLM"/>
    </source>
</evidence>
<evidence type="ECO:0000313" key="2">
    <source>
        <dbReference type="EMBL" id="VUC26199.1"/>
    </source>
</evidence>
<dbReference type="Proteomes" id="UP000766486">
    <property type="component" value="Unassembled WGS sequence"/>
</dbReference>
<name>A0ABY6U811_BIOOC</name>
<organism evidence="2 3">
    <name type="scientific">Bionectria ochroleuca</name>
    <name type="common">Gliocladium roseum</name>
    <dbReference type="NCBI Taxonomy" id="29856"/>
    <lineage>
        <taxon>Eukaryota</taxon>
        <taxon>Fungi</taxon>
        <taxon>Dikarya</taxon>
        <taxon>Ascomycota</taxon>
        <taxon>Pezizomycotina</taxon>
        <taxon>Sordariomycetes</taxon>
        <taxon>Hypocreomycetidae</taxon>
        <taxon>Hypocreales</taxon>
        <taxon>Bionectriaceae</taxon>
        <taxon>Clonostachys</taxon>
    </lineage>
</organism>
<protein>
    <recommendedName>
        <fullName evidence="4">ABC transmembrane type-1 domain-containing protein</fullName>
    </recommendedName>
</protein>
<feature type="region of interest" description="Disordered" evidence="1">
    <location>
        <begin position="1"/>
        <end position="42"/>
    </location>
</feature>
<sequence>MSRVSSSGNVPLAKMDPRPMSSPSLANLDGATKPTRTSSVPNIALKLGPESQIPDHPHSMNEVPRASNNYATSPGYRGPGPHDGVYDSGYGGGGGGYGPVTNAGYAPAPMMTSVSQLPSDVPSLKSRCQFQLQEYLSLQRKHQRAENSSKLALDLESRIRSQQGMVLNDLHALQAEVKAMVKSAENHRWRKWLLGGAIASFIPLVRRIFRRGNDEASHAASNDTEYAFNKSKGLLDYIKEGVLGNGSFAKIAFFVFAVLYVFQNEVSLRVAKTMHKRIKRLVARVEMGDTELDERDIKILDGWRWRILLW</sequence>
<accession>A0ABY6U811</accession>
<comment type="caution">
    <text evidence="2">The sequence shown here is derived from an EMBL/GenBank/DDBJ whole genome shotgun (WGS) entry which is preliminary data.</text>
</comment>
<dbReference type="EMBL" id="CABFNS010000743">
    <property type="protein sequence ID" value="VUC26199.1"/>
    <property type="molecule type" value="Genomic_DNA"/>
</dbReference>
<evidence type="ECO:0000313" key="3">
    <source>
        <dbReference type="Proteomes" id="UP000766486"/>
    </source>
</evidence>
<keyword evidence="3" id="KW-1185">Reference proteome</keyword>
<proteinExistence type="predicted"/>
<gene>
    <name evidence="2" type="ORF">CLO192961_LOCUS183098</name>
</gene>